<evidence type="ECO:0000256" key="1">
    <source>
        <dbReference type="SAM" id="MobiDB-lite"/>
    </source>
</evidence>
<name>A0A0A9D0S1_ARUDO</name>
<reference evidence="2" key="2">
    <citation type="journal article" date="2015" name="Data Brief">
        <title>Shoot transcriptome of the giant reed, Arundo donax.</title>
        <authorList>
            <person name="Barrero R.A."/>
            <person name="Guerrero F.D."/>
            <person name="Moolhuijzen P."/>
            <person name="Goolsby J.A."/>
            <person name="Tidwell J."/>
            <person name="Bellgard S.E."/>
            <person name="Bellgard M.I."/>
        </authorList>
    </citation>
    <scope>NUCLEOTIDE SEQUENCE</scope>
    <source>
        <tissue evidence="2">Shoot tissue taken approximately 20 cm above the soil surface</tissue>
    </source>
</reference>
<protein>
    <submittedName>
        <fullName evidence="2">Uncharacterized protein</fullName>
    </submittedName>
</protein>
<reference evidence="2" key="1">
    <citation type="submission" date="2014-09" db="EMBL/GenBank/DDBJ databases">
        <authorList>
            <person name="Magalhaes I.L.F."/>
            <person name="Oliveira U."/>
            <person name="Santos F.R."/>
            <person name="Vidigal T.H.D.A."/>
            <person name="Brescovit A.D."/>
            <person name="Santos A.J."/>
        </authorList>
    </citation>
    <scope>NUCLEOTIDE SEQUENCE</scope>
    <source>
        <tissue evidence="2">Shoot tissue taken approximately 20 cm above the soil surface</tissue>
    </source>
</reference>
<feature type="region of interest" description="Disordered" evidence="1">
    <location>
        <begin position="1"/>
        <end position="28"/>
    </location>
</feature>
<dbReference type="AlphaFoldDB" id="A0A0A9D0S1"/>
<organism evidence="2">
    <name type="scientific">Arundo donax</name>
    <name type="common">Giant reed</name>
    <name type="synonym">Donax arundinaceus</name>
    <dbReference type="NCBI Taxonomy" id="35708"/>
    <lineage>
        <taxon>Eukaryota</taxon>
        <taxon>Viridiplantae</taxon>
        <taxon>Streptophyta</taxon>
        <taxon>Embryophyta</taxon>
        <taxon>Tracheophyta</taxon>
        <taxon>Spermatophyta</taxon>
        <taxon>Magnoliopsida</taxon>
        <taxon>Liliopsida</taxon>
        <taxon>Poales</taxon>
        <taxon>Poaceae</taxon>
        <taxon>PACMAD clade</taxon>
        <taxon>Arundinoideae</taxon>
        <taxon>Arundineae</taxon>
        <taxon>Arundo</taxon>
    </lineage>
</organism>
<accession>A0A0A9D0S1</accession>
<dbReference type="EMBL" id="GBRH01217622">
    <property type="protein sequence ID" value="JAD80273.1"/>
    <property type="molecule type" value="Transcribed_RNA"/>
</dbReference>
<evidence type="ECO:0000313" key="2">
    <source>
        <dbReference type="EMBL" id="JAD80273.1"/>
    </source>
</evidence>
<sequence>MTPARAGAREGMAGTGLRPSCGRGSPSRSWRIWRRTCSSSSRSRSRLYFLFS</sequence>
<proteinExistence type="predicted"/>
<feature type="compositionally biased region" description="Low complexity" evidence="1">
    <location>
        <begin position="18"/>
        <end position="28"/>
    </location>
</feature>